<evidence type="ECO:0000313" key="8">
    <source>
        <dbReference type="EMBL" id="AFA71133.1"/>
    </source>
</evidence>
<accession>H6N394</accession>
<keyword evidence="3" id="KW-0808">Transferase</keyword>
<dbReference type="Gene3D" id="3.40.50.10190">
    <property type="entry name" value="BRCT domain"/>
    <property type="match status" value="1"/>
</dbReference>
<dbReference type="EC" id="2.7.11.1" evidence="1"/>
<evidence type="ECO:0000256" key="5">
    <source>
        <dbReference type="ARBA" id="ARBA00022777"/>
    </source>
</evidence>
<keyword evidence="9" id="KW-1185">Reference proteome</keyword>
<evidence type="ECO:0000256" key="2">
    <source>
        <dbReference type="ARBA" id="ARBA00022527"/>
    </source>
</evidence>
<keyword evidence="5" id="KW-0418">Kinase</keyword>
<organism evidence="8 9">
    <name type="scientific">Gordonia polyisoprenivorans (strain DSM 44266 / VH2)</name>
    <dbReference type="NCBI Taxonomy" id="1112204"/>
    <lineage>
        <taxon>Bacteria</taxon>
        <taxon>Bacillati</taxon>
        <taxon>Actinomycetota</taxon>
        <taxon>Actinomycetes</taxon>
        <taxon>Mycobacteriales</taxon>
        <taxon>Gordoniaceae</taxon>
        <taxon>Gordonia</taxon>
    </lineage>
</organism>
<dbReference type="AlphaFoldDB" id="H6N394"/>
<dbReference type="PROSITE" id="PS50011">
    <property type="entry name" value="PROTEIN_KINASE_DOM"/>
    <property type="match status" value="1"/>
</dbReference>
<keyword evidence="4" id="KW-0547">Nucleotide-binding</keyword>
<evidence type="ECO:0000313" key="9">
    <source>
        <dbReference type="Proteomes" id="UP000009154"/>
    </source>
</evidence>
<dbReference type="GO" id="GO:0004674">
    <property type="term" value="F:protein serine/threonine kinase activity"/>
    <property type="evidence" value="ECO:0007669"/>
    <property type="project" value="UniProtKB-KW"/>
</dbReference>
<keyword evidence="2" id="KW-0723">Serine/threonine-protein kinase</keyword>
<dbReference type="SMART" id="SM00220">
    <property type="entry name" value="S_TKc"/>
    <property type="match status" value="1"/>
</dbReference>
<sequence length="388" mass="42609">MLPVRREPVEPMPYRGGVTGARQPLRAGQIIVGDTGLRYRIDGLLDGGGFGHVYRASRLASSSDRVTRKVCVKVCANAADWHGEAHMGHLLAGRREVVALLDAFAFGSGPGRTTRYVIVTEWMREGTVGDLVADGAWAGWRPARVRREIRGLLGLLAVMHAAGVTHRDIKPDNVFLRDGRLALGDFGIAKHALTPRHSPLDAYTPAYMPADVDDYRHWATWFDIYQLGLLTCTLLTGADWTNDDISRIRDLDAPEDLKCWIWHATAAKGTRYVDGTQALRALTDLHKVDMSPARGPARLAGHRVVITGRFSTGTQQELTTLIEESGAAVQSMVGDDTTVLVRAHQIDGGLGAHEGRKLFAARERKRRGQALHVIDEDRLCRLIGLTPV</sequence>
<dbReference type="InterPro" id="IPR000719">
    <property type="entry name" value="Prot_kinase_dom"/>
</dbReference>
<evidence type="ECO:0000256" key="1">
    <source>
        <dbReference type="ARBA" id="ARBA00012513"/>
    </source>
</evidence>
<evidence type="ECO:0000256" key="3">
    <source>
        <dbReference type="ARBA" id="ARBA00022679"/>
    </source>
</evidence>
<dbReference type="Pfam" id="PF00069">
    <property type="entry name" value="Pkinase"/>
    <property type="match status" value="1"/>
</dbReference>
<dbReference type="PROSITE" id="PS00108">
    <property type="entry name" value="PROTEIN_KINASE_ST"/>
    <property type="match status" value="1"/>
</dbReference>
<name>H6N394_GORPV</name>
<dbReference type="InterPro" id="IPR011009">
    <property type="entry name" value="Kinase-like_dom_sf"/>
</dbReference>
<dbReference type="SUPFAM" id="SSF56112">
    <property type="entry name" value="Protein kinase-like (PK-like)"/>
    <property type="match status" value="1"/>
</dbReference>
<dbReference type="KEGG" id="gpo:GPOL_c00570"/>
<dbReference type="SUPFAM" id="SSF52113">
    <property type="entry name" value="BRCT domain"/>
    <property type="match status" value="1"/>
</dbReference>
<evidence type="ECO:0000256" key="4">
    <source>
        <dbReference type="ARBA" id="ARBA00022741"/>
    </source>
</evidence>
<dbReference type="CDD" id="cd17748">
    <property type="entry name" value="BRCT_DNA_ligase_like"/>
    <property type="match status" value="1"/>
</dbReference>
<proteinExistence type="predicted"/>
<dbReference type="GO" id="GO:0005524">
    <property type="term" value="F:ATP binding"/>
    <property type="evidence" value="ECO:0007669"/>
    <property type="project" value="UniProtKB-KW"/>
</dbReference>
<dbReference type="HOGENOM" id="CLU_758136_0_0_11"/>
<dbReference type="STRING" id="1112204.GPOL_c00570"/>
<reference evidence="8 9" key="1">
    <citation type="journal article" date="2012" name="Appl. Environ. Microbiol.">
        <title>Involvement of two latex-clearing proteins during rubber degradation and insights into the subsequent degradation pathway revealed by the genome sequence of Gordonia polyisoprenivorans strain VH2.</title>
        <authorList>
            <person name="Hiessl S."/>
            <person name="Schuldes J."/>
            <person name="Thurmer A."/>
            <person name="Halbsguth T."/>
            <person name="Broker D."/>
            <person name="Angelov A."/>
            <person name="Liebl W."/>
            <person name="Daniel R."/>
            <person name="Steinbuchel A."/>
        </authorList>
    </citation>
    <scope>NUCLEOTIDE SEQUENCE [LARGE SCALE GENOMIC DNA]</scope>
    <source>
        <strain evidence="9">DSM 44266 / VH2</strain>
    </source>
</reference>
<dbReference type="Proteomes" id="UP000009154">
    <property type="component" value="Chromosome"/>
</dbReference>
<dbReference type="InterPro" id="IPR008271">
    <property type="entry name" value="Ser/Thr_kinase_AS"/>
</dbReference>
<evidence type="ECO:0000259" key="7">
    <source>
        <dbReference type="PROSITE" id="PS50011"/>
    </source>
</evidence>
<dbReference type="PANTHER" id="PTHR43289">
    <property type="entry name" value="MITOGEN-ACTIVATED PROTEIN KINASE KINASE KINASE 20-RELATED"/>
    <property type="match status" value="1"/>
</dbReference>
<feature type="domain" description="Protein kinase" evidence="7">
    <location>
        <begin position="39"/>
        <end position="305"/>
    </location>
</feature>
<dbReference type="EMBL" id="CP003119">
    <property type="protein sequence ID" value="AFA71133.1"/>
    <property type="molecule type" value="Genomic_DNA"/>
</dbReference>
<dbReference type="Gene3D" id="1.10.510.10">
    <property type="entry name" value="Transferase(Phosphotransferase) domain 1"/>
    <property type="match status" value="1"/>
</dbReference>
<gene>
    <name evidence="8" type="ordered locus">GPOL_c00570</name>
</gene>
<dbReference type="InterPro" id="IPR036420">
    <property type="entry name" value="BRCT_dom_sf"/>
</dbReference>
<keyword evidence="6" id="KW-0067">ATP-binding</keyword>
<protein>
    <recommendedName>
        <fullName evidence="1">non-specific serine/threonine protein kinase</fullName>
        <ecNumber evidence="1">2.7.11.1</ecNumber>
    </recommendedName>
</protein>
<dbReference type="eggNOG" id="COG0515">
    <property type="taxonomic scope" value="Bacteria"/>
</dbReference>
<dbReference type="PANTHER" id="PTHR43289:SF6">
    <property type="entry name" value="SERINE_THREONINE-PROTEIN KINASE NEKL-3"/>
    <property type="match status" value="1"/>
</dbReference>
<evidence type="ECO:0000256" key="6">
    <source>
        <dbReference type="ARBA" id="ARBA00022840"/>
    </source>
</evidence>